<accession>A0ABS6G2S0</accession>
<name>A0ABS6G2S0_9FIRM</name>
<proteinExistence type="predicted"/>
<feature type="domain" description="YetF C-terminal" evidence="2">
    <location>
        <begin position="79"/>
        <end position="211"/>
    </location>
</feature>
<dbReference type="InterPro" id="IPR007353">
    <property type="entry name" value="DUF421"/>
</dbReference>
<dbReference type="PANTHER" id="PTHR34582">
    <property type="entry name" value="UPF0702 TRANSMEMBRANE PROTEIN YCAP"/>
    <property type="match status" value="1"/>
</dbReference>
<feature type="transmembrane region" description="Helical" evidence="1">
    <location>
        <begin position="60"/>
        <end position="78"/>
    </location>
</feature>
<evidence type="ECO:0000313" key="3">
    <source>
        <dbReference type="EMBL" id="MBU5676778.1"/>
    </source>
</evidence>
<evidence type="ECO:0000256" key="1">
    <source>
        <dbReference type="SAM" id="Phobius"/>
    </source>
</evidence>
<evidence type="ECO:0000259" key="2">
    <source>
        <dbReference type="Pfam" id="PF04239"/>
    </source>
</evidence>
<feature type="transmembrane region" description="Helical" evidence="1">
    <location>
        <begin position="6"/>
        <end position="23"/>
    </location>
</feature>
<keyword evidence="4" id="KW-1185">Reference proteome</keyword>
<gene>
    <name evidence="3" type="ORF">KQI88_10135</name>
</gene>
<dbReference type="PANTHER" id="PTHR34582:SF6">
    <property type="entry name" value="UPF0702 TRANSMEMBRANE PROTEIN YCAP"/>
    <property type="match status" value="1"/>
</dbReference>
<keyword evidence="1" id="KW-1133">Transmembrane helix</keyword>
<dbReference type="Pfam" id="PF04239">
    <property type="entry name" value="DUF421"/>
    <property type="match status" value="1"/>
</dbReference>
<protein>
    <submittedName>
        <fullName evidence="3">DUF421 domain-containing protein</fullName>
    </submittedName>
</protein>
<comment type="caution">
    <text evidence="3">The sequence shown here is derived from an EMBL/GenBank/DDBJ whole genome shotgun (WGS) entry which is preliminary data.</text>
</comment>
<keyword evidence="1" id="KW-0812">Transmembrane</keyword>
<dbReference type="EMBL" id="JAHLQK010000003">
    <property type="protein sequence ID" value="MBU5676778.1"/>
    <property type="molecule type" value="Genomic_DNA"/>
</dbReference>
<evidence type="ECO:0000313" key="4">
    <source>
        <dbReference type="Proteomes" id="UP000779508"/>
    </source>
</evidence>
<organism evidence="3 4">
    <name type="scientific">Alkaliphilus flagellatus</name>
    <dbReference type="NCBI Taxonomy" id="2841507"/>
    <lineage>
        <taxon>Bacteria</taxon>
        <taxon>Bacillati</taxon>
        <taxon>Bacillota</taxon>
        <taxon>Clostridia</taxon>
        <taxon>Peptostreptococcales</taxon>
        <taxon>Natronincolaceae</taxon>
        <taxon>Alkaliphilus</taxon>
    </lineage>
</organism>
<reference evidence="3 4" key="1">
    <citation type="submission" date="2021-06" db="EMBL/GenBank/DDBJ databases">
        <authorList>
            <person name="Sun Q."/>
            <person name="Li D."/>
        </authorList>
    </citation>
    <scope>NUCLEOTIDE SEQUENCE [LARGE SCALE GENOMIC DNA]</scope>
    <source>
        <strain evidence="3 4">MSJ-5</strain>
    </source>
</reference>
<keyword evidence="1" id="KW-0472">Membrane</keyword>
<sequence>MLVVFVRALLLYLVVVVVIRMMGKRQVAEMQPFELVIMIMIAELAATPMEDVGIPLINGVIPIIALLSIQVLISYFALKSEKFRDFICGKPSILIHKGRIDQSELRRLRVSINDLLEALRNKDYFNISDVEYAILETNGQMSIVPKADKRPVVISDLNSCDDIQDEELPVTLIVDGRLNDTKLRKAGYDKDWLMDQLRKQNIDNVESVFFAFLSSDRIFYAQEKKN</sequence>
<dbReference type="RefSeq" id="WP_216416929.1">
    <property type="nucleotide sequence ID" value="NZ_JAHLQK010000003.1"/>
</dbReference>
<dbReference type="Proteomes" id="UP000779508">
    <property type="component" value="Unassembled WGS sequence"/>
</dbReference>